<dbReference type="CDD" id="cd09084">
    <property type="entry name" value="EEP-2"/>
    <property type="match status" value="1"/>
</dbReference>
<evidence type="ECO:0000256" key="8">
    <source>
        <dbReference type="ARBA" id="ARBA00023204"/>
    </source>
</evidence>
<gene>
    <name evidence="11" type="ORF">I6E12_09160</name>
</gene>
<evidence type="ECO:0000256" key="5">
    <source>
        <dbReference type="ARBA" id="ARBA00022763"/>
    </source>
</evidence>
<evidence type="ECO:0000256" key="7">
    <source>
        <dbReference type="ARBA" id="ARBA00022842"/>
    </source>
</evidence>
<evidence type="ECO:0000313" key="12">
    <source>
        <dbReference type="Proteomes" id="UP001200470"/>
    </source>
</evidence>
<keyword evidence="4" id="KW-0479">Metal-binding</keyword>
<reference evidence="11 12" key="1">
    <citation type="submission" date="2020-12" db="EMBL/GenBank/DDBJ databases">
        <title>Whole genome sequences of gut porcine anaerobes.</title>
        <authorList>
            <person name="Kubasova T."/>
            <person name="Jahodarova E."/>
            <person name="Rychlik I."/>
        </authorList>
    </citation>
    <scope>NUCLEOTIDE SEQUENCE [LARGE SCALE GENOMIC DNA]</scope>
    <source>
        <strain evidence="11 12">An925</strain>
    </source>
</reference>
<feature type="transmembrane region" description="Helical" evidence="9">
    <location>
        <begin position="39"/>
        <end position="63"/>
    </location>
</feature>
<dbReference type="Proteomes" id="UP001200470">
    <property type="component" value="Unassembled WGS sequence"/>
</dbReference>
<feature type="domain" description="Endonuclease/exonuclease/phosphatase" evidence="10">
    <location>
        <begin position="124"/>
        <end position="351"/>
    </location>
</feature>
<feature type="transmembrane region" description="Helical" evidence="9">
    <location>
        <begin position="70"/>
        <end position="90"/>
    </location>
</feature>
<dbReference type="PANTHER" id="PTHR15822:SF4">
    <property type="entry name" value="TYROSYL-DNA PHOSPHODIESTERASE 2"/>
    <property type="match status" value="1"/>
</dbReference>
<comment type="caution">
    <text evidence="11">The sequence shown here is derived from an EMBL/GenBank/DDBJ whole genome shotgun (WGS) entry which is preliminary data.</text>
</comment>
<dbReference type="SUPFAM" id="SSF56219">
    <property type="entry name" value="DNase I-like"/>
    <property type="match status" value="1"/>
</dbReference>
<dbReference type="InterPro" id="IPR005135">
    <property type="entry name" value="Endo/exonuclease/phosphatase"/>
</dbReference>
<keyword evidence="11" id="KW-0255">Endonuclease</keyword>
<dbReference type="PANTHER" id="PTHR15822">
    <property type="entry name" value="TRAF AND TNF RECEPTOR-ASSOCIATED PROTEIN"/>
    <property type="match status" value="1"/>
</dbReference>
<sequence>MIKRLKQFTIKMVAGANMALVLIMLAVGFSDRLNPADHPVLSCVGMTFPILLLINLCFLFFWLTFKWRMVWIPILGYVATYIPISTYMPLNMQFTDPDEGAIKLISYNVCTYGGNYKYEDGFGTVCQYLHDEQPDIVCLQEDVDTWRRYAFKEFQKTFAYNDTVHFNPGPAINGVGIHTKFPIIRKERINYRSEANGSVAWYLQVGNDTLLVINNHFEGTHLSTEDRHNYQNIIKGNIKGQEAKHESKKLLITLAESSARRAPQIDAVCQYVEEHKQYPIILCGDFNDNPISYSRHKVSTVLKDCFTTTGKGLGWSYNQKGFYFRIDHIFCSNDIQPYNCKIDNKIDASDHYPIVCWLKINGKP</sequence>
<keyword evidence="8" id="KW-0234">DNA repair</keyword>
<keyword evidence="3" id="KW-0540">Nuclease</keyword>
<name>A0ABS9CGP6_9BACT</name>
<keyword evidence="12" id="KW-1185">Reference proteome</keyword>
<comment type="cofactor">
    <cofactor evidence="1">
        <name>Mn(2+)</name>
        <dbReference type="ChEBI" id="CHEBI:29035"/>
    </cofactor>
</comment>
<dbReference type="Pfam" id="PF03372">
    <property type="entry name" value="Exo_endo_phos"/>
    <property type="match status" value="1"/>
</dbReference>
<evidence type="ECO:0000256" key="9">
    <source>
        <dbReference type="SAM" id="Phobius"/>
    </source>
</evidence>
<dbReference type="Gene3D" id="3.60.10.10">
    <property type="entry name" value="Endonuclease/exonuclease/phosphatase"/>
    <property type="match status" value="1"/>
</dbReference>
<evidence type="ECO:0000313" key="11">
    <source>
        <dbReference type="EMBL" id="MCF2564281.1"/>
    </source>
</evidence>
<accession>A0ABS9CGP6</accession>
<dbReference type="InterPro" id="IPR036691">
    <property type="entry name" value="Endo/exonu/phosph_ase_sf"/>
</dbReference>
<evidence type="ECO:0000256" key="1">
    <source>
        <dbReference type="ARBA" id="ARBA00001936"/>
    </source>
</evidence>
<evidence type="ECO:0000256" key="2">
    <source>
        <dbReference type="ARBA" id="ARBA00001946"/>
    </source>
</evidence>
<keyword evidence="5" id="KW-0227">DNA damage</keyword>
<keyword evidence="7" id="KW-0460">Magnesium</keyword>
<dbReference type="InterPro" id="IPR051547">
    <property type="entry name" value="TDP2-like"/>
</dbReference>
<evidence type="ECO:0000256" key="4">
    <source>
        <dbReference type="ARBA" id="ARBA00022723"/>
    </source>
</evidence>
<evidence type="ECO:0000256" key="3">
    <source>
        <dbReference type="ARBA" id="ARBA00022722"/>
    </source>
</evidence>
<keyword evidence="6" id="KW-0378">Hydrolase</keyword>
<keyword evidence="9" id="KW-1133">Transmembrane helix</keyword>
<feature type="transmembrane region" description="Helical" evidence="9">
    <location>
        <begin position="12"/>
        <end position="33"/>
    </location>
</feature>
<dbReference type="EMBL" id="JADYTN010000020">
    <property type="protein sequence ID" value="MCF2564281.1"/>
    <property type="molecule type" value="Genomic_DNA"/>
</dbReference>
<keyword evidence="9" id="KW-0472">Membrane</keyword>
<dbReference type="RefSeq" id="WP_094434021.1">
    <property type="nucleotide sequence ID" value="NZ_JADYTN010000020.1"/>
</dbReference>
<comment type="cofactor">
    <cofactor evidence="2">
        <name>Mg(2+)</name>
        <dbReference type="ChEBI" id="CHEBI:18420"/>
    </cofactor>
</comment>
<protein>
    <submittedName>
        <fullName evidence="11">Endonuclease/exonuclease/phosphatase family protein</fullName>
    </submittedName>
</protein>
<proteinExistence type="predicted"/>
<dbReference type="GO" id="GO:0004519">
    <property type="term" value="F:endonuclease activity"/>
    <property type="evidence" value="ECO:0007669"/>
    <property type="project" value="UniProtKB-KW"/>
</dbReference>
<evidence type="ECO:0000259" key="10">
    <source>
        <dbReference type="Pfam" id="PF03372"/>
    </source>
</evidence>
<evidence type="ECO:0000256" key="6">
    <source>
        <dbReference type="ARBA" id="ARBA00022801"/>
    </source>
</evidence>
<keyword evidence="9" id="KW-0812">Transmembrane</keyword>
<organism evidence="11 12">
    <name type="scientific">Xylanibacter brevis</name>
    <dbReference type="NCBI Taxonomy" id="83231"/>
    <lineage>
        <taxon>Bacteria</taxon>
        <taxon>Pseudomonadati</taxon>
        <taxon>Bacteroidota</taxon>
        <taxon>Bacteroidia</taxon>
        <taxon>Bacteroidales</taxon>
        <taxon>Prevotellaceae</taxon>
        <taxon>Xylanibacter</taxon>
    </lineage>
</organism>